<evidence type="ECO:0000259" key="4">
    <source>
        <dbReference type="PROSITE" id="PS50862"/>
    </source>
</evidence>
<evidence type="ECO:0000256" key="1">
    <source>
        <dbReference type="ARBA" id="ARBA00022598"/>
    </source>
</evidence>
<dbReference type="KEGG" id="dax:FDQ92_00860"/>
<reference evidence="5 6" key="1">
    <citation type="submission" date="2019-05" db="EMBL/GenBank/DDBJ databases">
        <title>The Complete Genome Sequence of the n-alkane-degrading Desulfoglaeba alkanexedens ALDC reveals multiple alkylsuccinate synthase gene clusters.</title>
        <authorList>
            <person name="Callaghan A.V."/>
            <person name="Davidova I.A."/>
            <person name="Duncan K.E."/>
            <person name="Morris B."/>
            <person name="McInerney M.J."/>
        </authorList>
    </citation>
    <scope>NUCLEOTIDE SEQUENCE [LARGE SCALE GENOMIC DNA]</scope>
    <source>
        <strain evidence="5 6">ALDC</strain>
    </source>
</reference>
<protein>
    <submittedName>
        <fullName evidence="5">EF-P lysine aminoacylase GenX</fullName>
    </submittedName>
</protein>
<dbReference type="Gene3D" id="3.30.930.10">
    <property type="entry name" value="Bira Bifunctional Protein, Domain 2"/>
    <property type="match status" value="1"/>
</dbReference>
<dbReference type="Pfam" id="PF00152">
    <property type="entry name" value="tRNA-synt_2"/>
    <property type="match status" value="1"/>
</dbReference>
<dbReference type="RefSeq" id="WP_137422843.1">
    <property type="nucleotide sequence ID" value="NZ_CP040098.1"/>
</dbReference>
<keyword evidence="3" id="KW-0067">ATP-binding</keyword>
<dbReference type="GO" id="GO:0006430">
    <property type="term" value="P:lysyl-tRNA aminoacylation"/>
    <property type="evidence" value="ECO:0007669"/>
    <property type="project" value="InterPro"/>
</dbReference>
<dbReference type="InterPro" id="IPR006195">
    <property type="entry name" value="aa-tRNA-synth_II"/>
</dbReference>
<keyword evidence="6" id="KW-1185">Reference proteome</keyword>
<evidence type="ECO:0000313" key="5">
    <source>
        <dbReference type="EMBL" id="QCQ20873.1"/>
    </source>
</evidence>
<dbReference type="GO" id="GO:0004824">
    <property type="term" value="F:lysine-tRNA ligase activity"/>
    <property type="evidence" value="ECO:0007669"/>
    <property type="project" value="InterPro"/>
</dbReference>
<dbReference type="GO" id="GO:0005829">
    <property type="term" value="C:cytosol"/>
    <property type="evidence" value="ECO:0007669"/>
    <property type="project" value="TreeGrafter"/>
</dbReference>
<name>A0A4P8L047_9BACT</name>
<feature type="domain" description="Aminoacyl-transfer RNA synthetases class-II family profile" evidence="4">
    <location>
        <begin position="19"/>
        <end position="304"/>
    </location>
</feature>
<evidence type="ECO:0000313" key="6">
    <source>
        <dbReference type="Proteomes" id="UP000298602"/>
    </source>
</evidence>
<dbReference type="OrthoDB" id="9801152at2"/>
<gene>
    <name evidence="5" type="primary">genX</name>
    <name evidence="5" type="ORF">FDQ92_00860</name>
</gene>
<accession>A0A4P8L047</accession>
<evidence type="ECO:0000256" key="3">
    <source>
        <dbReference type="ARBA" id="ARBA00022840"/>
    </source>
</evidence>
<dbReference type="PANTHER" id="PTHR42918">
    <property type="entry name" value="LYSYL-TRNA SYNTHETASE"/>
    <property type="match status" value="1"/>
</dbReference>
<dbReference type="PANTHER" id="PTHR42918:SF6">
    <property type="entry name" value="ELONGATION FACTOR P--(R)-BETA-LYSINE LIGASE"/>
    <property type="match status" value="1"/>
</dbReference>
<reference evidence="5 6" key="2">
    <citation type="submission" date="2019-05" db="EMBL/GenBank/DDBJ databases">
        <authorList>
            <person name="Suflita J.M."/>
            <person name="Marks C.R."/>
        </authorList>
    </citation>
    <scope>NUCLEOTIDE SEQUENCE [LARGE SCALE GENOMIC DNA]</scope>
    <source>
        <strain evidence="5 6">ALDC</strain>
    </source>
</reference>
<dbReference type="PROSITE" id="PS50862">
    <property type="entry name" value="AA_TRNA_LIGASE_II"/>
    <property type="match status" value="1"/>
</dbReference>
<organism evidence="5 6">
    <name type="scientific">Desulfoglaeba alkanexedens ALDC</name>
    <dbReference type="NCBI Taxonomy" id="980445"/>
    <lineage>
        <taxon>Bacteria</taxon>
        <taxon>Pseudomonadati</taxon>
        <taxon>Thermodesulfobacteriota</taxon>
        <taxon>Syntrophobacteria</taxon>
        <taxon>Syntrophobacterales</taxon>
        <taxon>Syntrophobacteraceae</taxon>
        <taxon>Desulfoglaeba</taxon>
    </lineage>
</organism>
<dbReference type="InterPro" id="IPR045864">
    <property type="entry name" value="aa-tRNA-synth_II/BPL/LPL"/>
</dbReference>
<proteinExistence type="predicted"/>
<keyword evidence="2" id="KW-0547">Nucleotide-binding</keyword>
<keyword evidence="1" id="KW-0436">Ligase</keyword>
<dbReference type="GO" id="GO:0005524">
    <property type="term" value="F:ATP binding"/>
    <property type="evidence" value="ECO:0007669"/>
    <property type="project" value="UniProtKB-KW"/>
</dbReference>
<dbReference type="NCBIfam" id="TIGR00462">
    <property type="entry name" value="genX"/>
    <property type="match status" value="1"/>
</dbReference>
<dbReference type="Proteomes" id="UP000298602">
    <property type="component" value="Chromosome"/>
</dbReference>
<dbReference type="InterPro" id="IPR004364">
    <property type="entry name" value="Aa-tRNA-synt_II"/>
</dbReference>
<dbReference type="SUPFAM" id="SSF55681">
    <property type="entry name" value="Class II aaRS and biotin synthetases"/>
    <property type="match status" value="1"/>
</dbReference>
<dbReference type="EMBL" id="CP040098">
    <property type="protein sequence ID" value="QCQ20873.1"/>
    <property type="molecule type" value="Genomic_DNA"/>
</dbReference>
<evidence type="ECO:0000256" key="2">
    <source>
        <dbReference type="ARBA" id="ARBA00022741"/>
    </source>
</evidence>
<dbReference type="InterPro" id="IPR004525">
    <property type="entry name" value="EpmA"/>
</dbReference>
<dbReference type="GO" id="GO:0000049">
    <property type="term" value="F:tRNA binding"/>
    <property type="evidence" value="ECO:0007669"/>
    <property type="project" value="TreeGrafter"/>
</dbReference>
<dbReference type="AlphaFoldDB" id="A0A4P8L047"/>
<sequence length="308" mass="35617">MSELERLAAGRPYLEQRCRIVYAMRRFFLESGFLEVQTPLRTAAPAPERHIEPFASEDRFLITSPELHMKRMLAAGYERIFQIGPVFRKGERGRRHHPEFTMIEWYRRDADYRDLQQDCRALITWICESTGRRSGFFYGETRLAVSGDWPVHTVRSAFLQWAGWDPVAAFDPERFDRDLVETVEPHLGFPLPAFLTDYPAEQAALARLKSNDPRIAERFELYWAGVELANGFSELTDPVEQRKRFLQVVEERERARAARPPMPEAFLESLERMPPRCAGIALGVDRLVMVLCGVRSLDQVVAFPPEEA</sequence>